<name>A0A8E1C3N3_9SPHN</name>
<evidence type="ECO:0000313" key="2">
    <source>
        <dbReference type="Proteomes" id="UP000028135"/>
    </source>
</evidence>
<organism evidence="1 2">
    <name type="scientific">Sphingobium indicum F2</name>
    <dbReference type="NCBI Taxonomy" id="1450518"/>
    <lineage>
        <taxon>Bacteria</taxon>
        <taxon>Pseudomonadati</taxon>
        <taxon>Pseudomonadota</taxon>
        <taxon>Alphaproteobacteria</taxon>
        <taxon>Sphingomonadales</taxon>
        <taxon>Sphingomonadaceae</taxon>
        <taxon>Sphingobium</taxon>
    </lineage>
</organism>
<gene>
    <name evidence="1" type="ORF">AL00_06220</name>
</gene>
<proteinExistence type="predicted"/>
<protein>
    <submittedName>
        <fullName evidence="1">Uncharacterized protein</fullName>
    </submittedName>
</protein>
<evidence type="ECO:0000313" key="1">
    <source>
        <dbReference type="EMBL" id="KER37266.1"/>
    </source>
</evidence>
<dbReference type="EMBL" id="JANF02000027">
    <property type="protein sequence ID" value="KER37266.1"/>
    <property type="molecule type" value="Genomic_DNA"/>
</dbReference>
<dbReference type="AlphaFoldDB" id="A0A8E1C3N3"/>
<dbReference type="Proteomes" id="UP000028135">
    <property type="component" value="Unassembled WGS sequence"/>
</dbReference>
<accession>A0A8E1C3N3</accession>
<reference evidence="1 2" key="1">
    <citation type="submission" date="2014-05" db="EMBL/GenBank/DDBJ databases">
        <title>Genome Announcement of Sphingobium lucknowense F2.</title>
        <authorList>
            <person name="Lal R."/>
            <person name="Negi V."/>
            <person name="Lata P."/>
            <person name="Sangwan N."/>
            <person name="Gupta S.K."/>
            <person name="Rao D.L.N."/>
            <person name="Das S."/>
        </authorList>
    </citation>
    <scope>NUCLEOTIDE SEQUENCE [LARGE SCALE GENOMIC DNA]</scope>
    <source>
        <strain evidence="1 2">F2</strain>
    </source>
</reference>
<comment type="caution">
    <text evidence="1">The sequence shown here is derived from an EMBL/GenBank/DDBJ whole genome shotgun (WGS) entry which is preliminary data.</text>
</comment>
<sequence length="95" mass="9967">MHQPLHNLPNSNEASTADMLADLARAKALFQMRAIAAVLGAPAIIRDVDGDGLMLTVEPLQFLRVVEGSADRADPPSGSVRAVCFESVSHEGASA</sequence>